<dbReference type="EMBL" id="LUTY01001296">
    <property type="protein sequence ID" value="OAD21922.1"/>
    <property type="molecule type" value="Genomic_DNA"/>
</dbReference>
<comment type="caution">
    <text evidence="3">The sequence shown here is derived from an EMBL/GenBank/DDBJ whole genome shotgun (WGS) entry which is preliminary data.</text>
</comment>
<feature type="transmembrane region" description="Helical" evidence="1">
    <location>
        <begin position="5"/>
        <end position="21"/>
    </location>
</feature>
<dbReference type="Pfam" id="PF14258">
    <property type="entry name" value="DUF4350"/>
    <property type="match status" value="1"/>
</dbReference>
<keyword evidence="1" id="KW-0472">Membrane</keyword>
<organism evidence="3 4">
    <name type="scientific">Candidatus Thiomargarita nelsonii</name>
    <dbReference type="NCBI Taxonomy" id="1003181"/>
    <lineage>
        <taxon>Bacteria</taxon>
        <taxon>Pseudomonadati</taxon>
        <taxon>Pseudomonadota</taxon>
        <taxon>Gammaproteobacteria</taxon>
        <taxon>Thiotrichales</taxon>
        <taxon>Thiotrichaceae</taxon>
        <taxon>Thiomargarita</taxon>
    </lineage>
</organism>
<accession>A0A0A6NZ80</accession>
<sequence>MQRIILLLFSIGLIFISYWFYNNFKIVSESVEIGYEGEARDNPLLAAERLLERMGTPVKSVEFLPDVENELDTQDTLILYGSFLNEEALSEEQIQQLIYWIEEGGHLILASEKLFTVLDIKQYQNGLNEAEIAQAPPTEIFFAEDSLKVAFNPDYYLEYSDYEPALEMGDEYGTHLLIYYYGTGLITLLSDLAFIENDKIGEYDHAQFFWELVHLERQAAHVWLLHSQMEEMLPENSQMEEMLPENSQMEEMQPDVPSLWLLLWKNMWAVIISATILLLFWLWSASRRFGSLLPEPPRARRRLFEHIEASGHFLWRHNQAQVLLHSARQALLKRLESVHPDWVGLSQLELSQHLAQLCELPADEIEIALHGSKANTAVAFTRSLQIITQIRKKL</sequence>
<name>A0A0A6NZ80_9GAMM</name>
<protein>
    <recommendedName>
        <fullName evidence="2">DUF4350 domain-containing protein</fullName>
    </recommendedName>
</protein>
<keyword evidence="4" id="KW-1185">Reference proteome</keyword>
<dbReference type="Proteomes" id="UP000076962">
    <property type="component" value="Unassembled WGS sequence"/>
</dbReference>
<evidence type="ECO:0000256" key="1">
    <source>
        <dbReference type="SAM" id="Phobius"/>
    </source>
</evidence>
<evidence type="ECO:0000259" key="2">
    <source>
        <dbReference type="Pfam" id="PF14258"/>
    </source>
</evidence>
<evidence type="ECO:0000313" key="4">
    <source>
        <dbReference type="Proteomes" id="UP000076962"/>
    </source>
</evidence>
<gene>
    <name evidence="3" type="ORF">THIOM_002298</name>
</gene>
<proteinExistence type="predicted"/>
<dbReference type="InterPro" id="IPR025646">
    <property type="entry name" value="DUF4350"/>
</dbReference>
<keyword evidence="1" id="KW-0812">Transmembrane</keyword>
<reference evidence="3 4" key="1">
    <citation type="submission" date="2016-05" db="EMBL/GenBank/DDBJ databases">
        <title>Single-cell genome of chain-forming Candidatus Thiomargarita nelsonii and comparison to other large sulfur-oxidizing bacteria.</title>
        <authorList>
            <person name="Winkel M."/>
            <person name="Salman V."/>
            <person name="Woyke T."/>
            <person name="Schulz-Vogt H."/>
            <person name="Richter M."/>
            <person name="Flood B."/>
            <person name="Bailey J."/>
            <person name="Amann R."/>
            <person name="Mussmann M."/>
        </authorList>
    </citation>
    <scope>NUCLEOTIDE SEQUENCE [LARGE SCALE GENOMIC DNA]</scope>
    <source>
        <strain evidence="3 4">THI036</strain>
    </source>
</reference>
<feature type="transmembrane region" description="Helical" evidence="1">
    <location>
        <begin position="259"/>
        <end position="283"/>
    </location>
</feature>
<keyword evidence="1" id="KW-1133">Transmembrane helix</keyword>
<dbReference type="AlphaFoldDB" id="A0A0A6NZ80"/>
<evidence type="ECO:0000313" key="3">
    <source>
        <dbReference type="EMBL" id="OAD21922.1"/>
    </source>
</evidence>
<feature type="domain" description="DUF4350" evidence="2">
    <location>
        <begin position="39"/>
        <end position="213"/>
    </location>
</feature>